<evidence type="ECO:0000256" key="2">
    <source>
        <dbReference type="ARBA" id="ARBA00022692"/>
    </source>
</evidence>
<keyword evidence="5 6" id="KW-0472">Membrane</keyword>
<dbReference type="Proteomes" id="UP000602076">
    <property type="component" value="Unassembled WGS sequence"/>
</dbReference>
<keyword evidence="8" id="KW-1185">Reference proteome</keyword>
<keyword evidence="4 6" id="KW-1133">Transmembrane helix</keyword>
<comment type="caution">
    <text evidence="7">The sequence shown here is derived from an EMBL/GenBank/DDBJ whole genome shotgun (WGS) entry which is preliminary data.</text>
</comment>
<dbReference type="InterPro" id="IPR001182">
    <property type="entry name" value="FtsW/RodA"/>
</dbReference>
<evidence type="ECO:0000256" key="4">
    <source>
        <dbReference type="ARBA" id="ARBA00022989"/>
    </source>
</evidence>
<dbReference type="GO" id="GO:0051301">
    <property type="term" value="P:cell division"/>
    <property type="evidence" value="ECO:0007669"/>
    <property type="project" value="InterPro"/>
</dbReference>
<dbReference type="EMBL" id="JACXSI010000042">
    <property type="protein sequence ID" value="MBD3109683.1"/>
    <property type="molecule type" value="Genomic_DNA"/>
</dbReference>
<feature type="transmembrane region" description="Helical" evidence="6">
    <location>
        <begin position="48"/>
        <end position="65"/>
    </location>
</feature>
<evidence type="ECO:0000313" key="7">
    <source>
        <dbReference type="EMBL" id="MBD3109683.1"/>
    </source>
</evidence>
<feature type="transmembrane region" description="Helical" evidence="6">
    <location>
        <begin position="293"/>
        <end position="311"/>
    </location>
</feature>
<comment type="subcellular location">
    <subcellularLocation>
        <location evidence="1">Membrane</location>
        <topology evidence="1">Multi-pass membrane protein</topology>
    </subcellularLocation>
</comment>
<proteinExistence type="predicted"/>
<feature type="transmembrane region" description="Helical" evidence="6">
    <location>
        <begin position="202"/>
        <end position="220"/>
    </location>
</feature>
<protein>
    <submittedName>
        <fullName evidence="7">Rod shape-determining protein RodA</fullName>
    </submittedName>
</protein>
<feature type="transmembrane region" description="Helical" evidence="6">
    <location>
        <begin position="323"/>
        <end position="340"/>
    </location>
</feature>
<dbReference type="PROSITE" id="PS51257">
    <property type="entry name" value="PROKAR_LIPOPROTEIN"/>
    <property type="match status" value="1"/>
</dbReference>
<dbReference type="Pfam" id="PF01098">
    <property type="entry name" value="FTSW_RODA_SPOVE"/>
    <property type="match status" value="1"/>
</dbReference>
<evidence type="ECO:0000313" key="8">
    <source>
        <dbReference type="Proteomes" id="UP000602076"/>
    </source>
</evidence>
<organism evidence="7 8">
    <name type="scientific">Peribacillus faecalis</name>
    <dbReference type="NCBI Taxonomy" id="2772559"/>
    <lineage>
        <taxon>Bacteria</taxon>
        <taxon>Bacillati</taxon>
        <taxon>Bacillota</taxon>
        <taxon>Bacilli</taxon>
        <taxon>Bacillales</taxon>
        <taxon>Bacillaceae</taxon>
        <taxon>Peribacillus</taxon>
    </lineage>
</organism>
<feature type="transmembrane region" description="Helical" evidence="6">
    <location>
        <begin position="152"/>
        <end position="170"/>
    </location>
</feature>
<dbReference type="PANTHER" id="PTHR30474">
    <property type="entry name" value="CELL CYCLE PROTEIN"/>
    <property type="match status" value="1"/>
</dbReference>
<evidence type="ECO:0000256" key="5">
    <source>
        <dbReference type="ARBA" id="ARBA00023136"/>
    </source>
</evidence>
<reference evidence="7" key="1">
    <citation type="submission" date="2020-09" db="EMBL/GenBank/DDBJ databases">
        <title>Bacillus faecalis sp. nov., a moderately halophilic bacterium isolated from cow faeces.</title>
        <authorList>
            <person name="Jiang L."/>
            <person name="Lee J."/>
        </authorList>
    </citation>
    <scope>NUCLEOTIDE SEQUENCE</scope>
    <source>
        <strain evidence="7">AGMB 02131</strain>
    </source>
</reference>
<dbReference type="PANTHER" id="PTHR30474:SF1">
    <property type="entry name" value="PEPTIDOGLYCAN GLYCOSYLTRANSFERASE MRDB"/>
    <property type="match status" value="1"/>
</dbReference>
<feature type="transmembrane region" description="Helical" evidence="6">
    <location>
        <begin position="110"/>
        <end position="132"/>
    </location>
</feature>
<feature type="transmembrane region" description="Helical" evidence="6">
    <location>
        <begin position="72"/>
        <end position="90"/>
    </location>
</feature>
<keyword evidence="2 6" id="KW-0812">Transmembrane</keyword>
<dbReference type="GO" id="GO:0015648">
    <property type="term" value="F:lipid-linked peptidoglycan transporter activity"/>
    <property type="evidence" value="ECO:0007669"/>
    <property type="project" value="TreeGrafter"/>
</dbReference>
<dbReference type="GO" id="GO:0008360">
    <property type="term" value="P:regulation of cell shape"/>
    <property type="evidence" value="ECO:0007669"/>
    <property type="project" value="UniProtKB-KW"/>
</dbReference>
<name>A0A927CXS2_9BACI</name>
<dbReference type="GO" id="GO:0005886">
    <property type="term" value="C:plasma membrane"/>
    <property type="evidence" value="ECO:0007669"/>
    <property type="project" value="TreeGrafter"/>
</dbReference>
<dbReference type="AlphaFoldDB" id="A0A927CXS2"/>
<feature type="transmembrane region" description="Helical" evidence="6">
    <location>
        <begin position="12"/>
        <end position="33"/>
    </location>
</feature>
<feature type="transmembrane region" description="Helical" evidence="6">
    <location>
        <begin position="360"/>
        <end position="380"/>
    </location>
</feature>
<sequence length="416" mass="46843">MEKRHTFTERFDWTLCLILFVFFLISCFSITSAQTTGQYNFNFVTRQIQWYVICSFIIAIIMYFDSEQIYRMTWFLYGIGILLLALLAVLPGSTAEGAFVPIRNGAKSWFQVPGAGLIQPSEFMKILLILSLSKMAVLHNQRIEVRTIKTDFWLFTKLGLLTLIPLAFVIKQPDLGTSLVIIAIFLGISLASGVSWKIIAPLVAFGVTLIGIIIYLALYMRNVLELFLDTYQIKRIYSWLQPELYSGKDSFQLEQSLSAIGSGMIAGKGYGERNVYVPELHTDFIFTVIGEEWGFIGASLVIGLFFILIFHLTKVALSSAEPYISYICAGVITMITFHVFQNIGMTIQVLPITGIPLPFISYGGSSLLGNMIAMGIIFGIQFHSKNYMFSNQNTAVENIDPTSRSEKKKKRFARLL</sequence>
<evidence type="ECO:0000256" key="3">
    <source>
        <dbReference type="ARBA" id="ARBA00022960"/>
    </source>
</evidence>
<dbReference type="GO" id="GO:0032153">
    <property type="term" value="C:cell division site"/>
    <property type="evidence" value="ECO:0007669"/>
    <property type="project" value="TreeGrafter"/>
</dbReference>
<accession>A0A927CXS2</accession>
<feature type="transmembrane region" description="Helical" evidence="6">
    <location>
        <begin position="176"/>
        <end position="195"/>
    </location>
</feature>
<gene>
    <name evidence="7" type="ORF">IEO70_15150</name>
</gene>
<evidence type="ECO:0000256" key="6">
    <source>
        <dbReference type="SAM" id="Phobius"/>
    </source>
</evidence>
<dbReference type="RefSeq" id="WP_190999221.1">
    <property type="nucleotide sequence ID" value="NZ_JACXSI010000042.1"/>
</dbReference>
<evidence type="ECO:0000256" key="1">
    <source>
        <dbReference type="ARBA" id="ARBA00004141"/>
    </source>
</evidence>
<keyword evidence="3" id="KW-0133">Cell shape</keyword>